<comment type="caution">
    <text evidence="1">The sequence shown here is derived from an EMBL/GenBank/DDBJ whole genome shotgun (WGS) entry which is preliminary data.</text>
</comment>
<evidence type="ECO:0000313" key="1">
    <source>
        <dbReference type="EMBL" id="KAH7857663.1"/>
    </source>
</evidence>
<sequence>MAFPYYYIFLFLLLPSTSESKLTLDYYNKTCPGLSQIITQVVTEKQITTPTTAAAALRLFFHDCMVGGCDASILISSNSFTGETERDADINLSLPGDGLDVVTRIKTAVELECPGIVSCADILAVAARDLVTMVGGPYYNVRLGRKDSLTSKASEVEGHIATPNMSMTQIISMFESRSLSIQDLVALSGAHTIGFSHCDQFANRIFNFSNKSQYDPSLYPKFAQELQKLCANYTKDPTIAAFNDVMTPGKFDNMYYINLQRGLGLLASDQALLSDPRTKNYVDLYAANQTAFFNDFARSMEKVSVYQIKTGRKGEVRHKCDTFNTLNTN</sequence>
<evidence type="ECO:0000313" key="2">
    <source>
        <dbReference type="Proteomes" id="UP000828048"/>
    </source>
</evidence>
<organism evidence="1 2">
    <name type="scientific">Vaccinium darrowii</name>
    <dbReference type="NCBI Taxonomy" id="229202"/>
    <lineage>
        <taxon>Eukaryota</taxon>
        <taxon>Viridiplantae</taxon>
        <taxon>Streptophyta</taxon>
        <taxon>Embryophyta</taxon>
        <taxon>Tracheophyta</taxon>
        <taxon>Spermatophyta</taxon>
        <taxon>Magnoliopsida</taxon>
        <taxon>eudicotyledons</taxon>
        <taxon>Gunneridae</taxon>
        <taxon>Pentapetalae</taxon>
        <taxon>asterids</taxon>
        <taxon>Ericales</taxon>
        <taxon>Ericaceae</taxon>
        <taxon>Vaccinioideae</taxon>
        <taxon>Vaccinieae</taxon>
        <taxon>Vaccinium</taxon>
    </lineage>
</organism>
<keyword evidence="2" id="KW-1185">Reference proteome</keyword>
<name>A0ACB7YWK3_9ERIC</name>
<accession>A0ACB7YWK3</accession>
<gene>
    <name evidence="1" type="ORF">Vadar_015178</name>
</gene>
<proteinExistence type="predicted"/>
<dbReference type="EMBL" id="CM037153">
    <property type="protein sequence ID" value="KAH7857663.1"/>
    <property type="molecule type" value="Genomic_DNA"/>
</dbReference>
<dbReference type="Proteomes" id="UP000828048">
    <property type="component" value="Chromosome 3"/>
</dbReference>
<protein>
    <submittedName>
        <fullName evidence="1">Uncharacterized protein</fullName>
    </submittedName>
</protein>
<reference evidence="1 2" key="1">
    <citation type="journal article" date="2021" name="Hortic Res">
        <title>High-quality reference genome and annotation aids understanding of berry development for evergreen blueberry (Vaccinium darrowii).</title>
        <authorList>
            <person name="Yu J."/>
            <person name="Hulse-Kemp A.M."/>
            <person name="Babiker E."/>
            <person name="Staton M."/>
        </authorList>
    </citation>
    <scope>NUCLEOTIDE SEQUENCE [LARGE SCALE GENOMIC DNA]</scope>
    <source>
        <strain evidence="2">cv. NJ 8807/NJ 8810</strain>
        <tissue evidence="1">Young leaf</tissue>
    </source>
</reference>